<dbReference type="Pfam" id="PF02622">
    <property type="entry name" value="DUF179"/>
    <property type="match status" value="1"/>
</dbReference>
<dbReference type="EMBL" id="JAJATZ010000005">
    <property type="protein sequence ID" value="MCB5199879.1"/>
    <property type="molecule type" value="Genomic_DNA"/>
</dbReference>
<reference evidence="3" key="1">
    <citation type="submission" date="2021-10" db="EMBL/GenBank/DDBJ databases">
        <title>Loktanella gaetbuli sp. nov., isolated from a tidal flat.</title>
        <authorList>
            <person name="Park S."/>
            <person name="Yoon J.-H."/>
        </authorList>
    </citation>
    <scope>NUCLEOTIDE SEQUENCE</scope>
    <source>
        <strain evidence="3">TSTF-M6</strain>
    </source>
</reference>
<name>A0ABS8BW00_9RHOB</name>
<dbReference type="SUPFAM" id="SSF143456">
    <property type="entry name" value="VC0467-like"/>
    <property type="match status" value="1"/>
</dbReference>
<dbReference type="RefSeq" id="WP_090159897.1">
    <property type="nucleotide sequence ID" value="NZ_JAJATZ010000005.1"/>
</dbReference>
<dbReference type="Gene3D" id="3.40.1740.10">
    <property type="entry name" value="VC0467-like"/>
    <property type="match status" value="1"/>
</dbReference>
<proteinExistence type="inferred from homology"/>
<dbReference type="InterPro" id="IPR003774">
    <property type="entry name" value="AlgH-like"/>
</dbReference>
<organism evidence="3 4">
    <name type="scientific">Loktanella gaetbuli</name>
    <dbReference type="NCBI Taxonomy" id="2881335"/>
    <lineage>
        <taxon>Bacteria</taxon>
        <taxon>Pseudomonadati</taxon>
        <taxon>Pseudomonadota</taxon>
        <taxon>Alphaproteobacteria</taxon>
        <taxon>Rhodobacterales</taxon>
        <taxon>Roseobacteraceae</taxon>
        <taxon>Loktanella</taxon>
    </lineage>
</organism>
<dbReference type="NCBIfam" id="NF001266">
    <property type="entry name" value="PRK00228.1-1"/>
    <property type="match status" value="1"/>
</dbReference>
<comment type="caution">
    <text evidence="3">The sequence shown here is derived from an EMBL/GenBank/DDBJ whole genome shotgun (WGS) entry which is preliminary data.</text>
</comment>
<protein>
    <recommendedName>
        <fullName evidence="2">UPF0301 protein LGQ03_11585</fullName>
    </recommendedName>
</protein>
<evidence type="ECO:0000256" key="1">
    <source>
        <dbReference type="ARBA" id="ARBA00009600"/>
    </source>
</evidence>
<comment type="similarity">
    <text evidence="1 2">Belongs to the UPF0301 (AlgH) family.</text>
</comment>
<sequence>MDVFDNLCGKLLIAMPDMGDPRFSGSVIYICDHSDEGAMGLIVNKPIPQLRLKALLEQMSIPTSADARDMAVHFGGPVEKQRGFVLHDGAYRSGDNTVPVTDDVCMTGTRDVLEALAQGQGPTSCLMALGYAGWSPGQLESEITQNAWLTGEATPQLLFGRAHEHKWTGALRAIGIDPLLLSAAGGHA</sequence>
<accession>A0ABS8BW00</accession>
<gene>
    <name evidence="3" type="ORF">LGQ03_11585</name>
</gene>
<dbReference type="NCBIfam" id="NF001268">
    <property type="entry name" value="PRK00228.1-4"/>
    <property type="match status" value="1"/>
</dbReference>
<dbReference type="PANTHER" id="PTHR30327">
    <property type="entry name" value="UNCHARACTERIZED PROTEIN YQGE"/>
    <property type="match status" value="1"/>
</dbReference>
<evidence type="ECO:0000256" key="2">
    <source>
        <dbReference type="HAMAP-Rule" id="MF_00758"/>
    </source>
</evidence>
<evidence type="ECO:0000313" key="3">
    <source>
        <dbReference type="EMBL" id="MCB5199879.1"/>
    </source>
</evidence>
<evidence type="ECO:0000313" key="4">
    <source>
        <dbReference type="Proteomes" id="UP001138961"/>
    </source>
</evidence>
<dbReference type="HAMAP" id="MF_00758">
    <property type="entry name" value="UPF0301"/>
    <property type="match status" value="1"/>
</dbReference>
<dbReference type="Proteomes" id="UP001138961">
    <property type="component" value="Unassembled WGS sequence"/>
</dbReference>
<dbReference type="PANTHER" id="PTHR30327:SF1">
    <property type="entry name" value="UPF0301 PROTEIN YQGE"/>
    <property type="match status" value="1"/>
</dbReference>
<keyword evidence="4" id="KW-1185">Reference proteome</keyword>